<dbReference type="Proteomes" id="UP001501666">
    <property type="component" value="Unassembled WGS sequence"/>
</dbReference>
<dbReference type="EMBL" id="BAAATE010000008">
    <property type="protein sequence ID" value="GAA2662027.1"/>
    <property type="molecule type" value="Genomic_DNA"/>
</dbReference>
<name>A0ABP6E9B9_9ACTN</name>
<comment type="caution">
    <text evidence="1">The sequence shown here is derived from an EMBL/GenBank/DDBJ whole genome shotgun (WGS) entry which is preliminary data.</text>
</comment>
<accession>A0ABP6E9B9</accession>
<evidence type="ECO:0000313" key="1">
    <source>
        <dbReference type="EMBL" id="GAA2662027.1"/>
    </source>
</evidence>
<sequence length="60" mass="6224">MEPMGVSRPTGSISLVTIVKVPTATDDTAGHGARAVSIVVMTPAFWARRAGTMAKIEALV</sequence>
<keyword evidence="2" id="KW-1185">Reference proteome</keyword>
<gene>
    <name evidence="1" type="ORF">GCM10010412_035420</name>
</gene>
<organism evidence="1 2">
    <name type="scientific">Nonomuraea recticatena</name>
    <dbReference type="NCBI Taxonomy" id="46178"/>
    <lineage>
        <taxon>Bacteria</taxon>
        <taxon>Bacillati</taxon>
        <taxon>Actinomycetota</taxon>
        <taxon>Actinomycetes</taxon>
        <taxon>Streptosporangiales</taxon>
        <taxon>Streptosporangiaceae</taxon>
        <taxon>Nonomuraea</taxon>
    </lineage>
</organism>
<reference evidence="2" key="1">
    <citation type="journal article" date="2019" name="Int. J. Syst. Evol. Microbiol.">
        <title>The Global Catalogue of Microorganisms (GCM) 10K type strain sequencing project: providing services to taxonomists for standard genome sequencing and annotation.</title>
        <authorList>
            <consortium name="The Broad Institute Genomics Platform"/>
            <consortium name="The Broad Institute Genome Sequencing Center for Infectious Disease"/>
            <person name="Wu L."/>
            <person name="Ma J."/>
        </authorList>
    </citation>
    <scope>NUCLEOTIDE SEQUENCE [LARGE SCALE GENOMIC DNA]</scope>
    <source>
        <strain evidence="2">JCM 6835</strain>
    </source>
</reference>
<protein>
    <submittedName>
        <fullName evidence="1">Uncharacterized protein</fullName>
    </submittedName>
</protein>
<evidence type="ECO:0000313" key="2">
    <source>
        <dbReference type="Proteomes" id="UP001501666"/>
    </source>
</evidence>
<proteinExistence type="predicted"/>